<dbReference type="AlphaFoldDB" id="W9SL45"/>
<proteinExistence type="inferred from homology"/>
<dbReference type="GO" id="GO:1902025">
    <property type="term" value="P:nitrate import"/>
    <property type="evidence" value="ECO:0007669"/>
    <property type="project" value="TreeGrafter"/>
</dbReference>
<keyword evidence="6 9" id="KW-0732">Signal</keyword>
<evidence type="ECO:0000256" key="6">
    <source>
        <dbReference type="ARBA" id="ARBA00022729"/>
    </source>
</evidence>
<comment type="similarity">
    <text evidence="2">Belongs to the C-terminally encoded plant signaling peptide (CEP) family.</text>
</comment>
<keyword evidence="3" id="KW-0052">Apoplast</keyword>
<dbReference type="InterPro" id="IPR033250">
    <property type="entry name" value="CEP"/>
</dbReference>
<accession>W9SL45</accession>
<dbReference type="GO" id="GO:0006995">
    <property type="term" value="P:cellular response to nitrogen starvation"/>
    <property type="evidence" value="ECO:0007669"/>
    <property type="project" value="UniProtKB-ARBA"/>
</dbReference>
<feature type="compositionally biased region" description="Low complexity" evidence="8">
    <location>
        <begin position="94"/>
        <end position="108"/>
    </location>
</feature>
<evidence type="ECO:0000256" key="1">
    <source>
        <dbReference type="ARBA" id="ARBA00004271"/>
    </source>
</evidence>
<dbReference type="Proteomes" id="UP000030645">
    <property type="component" value="Unassembled WGS sequence"/>
</dbReference>
<keyword evidence="4" id="KW-0964">Secreted</keyword>
<sequence>MAPLVKATRNVFLLLIIFACIISSEAGRTLLNLKGNKDHVDLRESIKNYGPGVKEAGVFGGYDFIDRRVLDDDQADDQHVTEAVKNPDDFRPTAPGHSPGAGHSHGPANINPNQ</sequence>
<dbReference type="GO" id="GO:1901371">
    <property type="term" value="P:regulation of leaf morphogenesis"/>
    <property type="evidence" value="ECO:0007669"/>
    <property type="project" value="TreeGrafter"/>
</dbReference>
<dbReference type="PANTHER" id="PTHR33348:SF36">
    <property type="match status" value="1"/>
</dbReference>
<evidence type="ECO:0000256" key="9">
    <source>
        <dbReference type="SAM" id="SignalP"/>
    </source>
</evidence>
<dbReference type="GO" id="GO:0005179">
    <property type="term" value="F:hormone activity"/>
    <property type="evidence" value="ECO:0007669"/>
    <property type="project" value="UniProtKB-KW"/>
</dbReference>
<feature type="compositionally biased region" description="Basic and acidic residues" evidence="8">
    <location>
        <begin position="76"/>
        <end position="91"/>
    </location>
</feature>
<evidence type="ECO:0000256" key="4">
    <source>
        <dbReference type="ARBA" id="ARBA00022525"/>
    </source>
</evidence>
<evidence type="ECO:0000313" key="10">
    <source>
        <dbReference type="EMBL" id="EXC35721.1"/>
    </source>
</evidence>
<evidence type="ECO:0000256" key="8">
    <source>
        <dbReference type="SAM" id="MobiDB-lite"/>
    </source>
</evidence>
<feature type="region of interest" description="Disordered" evidence="8">
    <location>
        <begin position="76"/>
        <end position="114"/>
    </location>
</feature>
<keyword evidence="7" id="KW-0379">Hydroxylation</keyword>
<evidence type="ECO:0000256" key="5">
    <source>
        <dbReference type="ARBA" id="ARBA00022702"/>
    </source>
</evidence>
<dbReference type="PROSITE" id="PS51257">
    <property type="entry name" value="PROKAR_LIPOPROTEIN"/>
    <property type="match status" value="1"/>
</dbReference>
<dbReference type="PANTHER" id="PTHR33348">
    <property type="entry name" value="PRECURSOR OF CEP5"/>
    <property type="match status" value="1"/>
</dbReference>
<evidence type="ECO:0000256" key="3">
    <source>
        <dbReference type="ARBA" id="ARBA00022523"/>
    </source>
</evidence>
<evidence type="ECO:0000256" key="7">
    <source>
        <dbReference type="ARBA" id="ARBA00023278"/>
    </source>
</evidence>
<dbReference type="GO" id="GO:0048046">
    <property type="term" value="C:apoplast"/>
    <property type="evidence" value="ECO:0007669"/>
    <property type="project" value="UniProtKB-SubCell"/>
</dbReference>
<feature type="signal peptide" evidence="9">
    <location>
        <begin position="1"/>
        <end position="26"/>
    </location>
</feature>
<keyword evidence="5" id="KW-0372">Hormone</keyword>
<dbReference type="GO" id="GO:0048364">
    <property type="term" value="P:root development"/>
    <property type="evidence" value="ECO:0007669"/>
    <property type="project" value="InterPro"/>
</dbReference>
<reference evidence="11" key="1">
    <citation type="submission" date="2013-01" db="EMBL/GenBank/DDBJ databases">
        <title>Draft Genome Sequence of a Mulberry Tree, Morus notabilis C.K. Schneid.</title>
        <authorList>
            <person name="He N."/>
            <person name="Zhao S."/>
        </authorList>
    </citation>
    <scope>NUCLEOTIDE SEQUENCE</scope>
</reference>
<feature type="chain" id="PRO_5004930374" evidence="9">
    <location>
        <begin position="27"/>
        <end position="114"/>
    </location>
</feature>
<evidence type="ECO:0000256" key="2">
    <source>
        <dbReference type="ARBA" id="ARBA00008963"/>
    </source>
</evidence>
<organism evidence="10 11">
    <name type="scientific">Morus notabilis</name>
    <dbReference type="NCBI Taxonomy" id="981085"/>
    <lineage>
        <taxon>Eukaryota</taxon>
        <taxon>Viridiplantae</taxon>
        <taxon>Streptophyta</taxon>
        <taxon>Embryophyta</taxon>
        <taxon>Tracheophyta</taxon>
        <taxon>Spermatophyta</taxon>
        <taxon>Magnoliopsida</taxon>
        <taxon>eudicotyledons</taxon>
        <taxon>Gunneridae</taxon>
        <taxon>Pentapetalae</taxon>
        <taxon>rosids</taxon>
        <taxon>fabids</taxon>
        <taxon>Rosales</taxon>
        <taxon>Moraceae</taxon>
        <taxon>Moreae</taxon>
        <taxon>Morus</taxon>
    </lineage>
</organism>
<evidence type="ECO:0000313" key="11">
    <source>
        <dbReference type="Proteomes" id="UP000030645"/>
    </source>
</evidence>
<dbReference type="EMBL" id="KE619080">
    <property type="protein sequence ID" value="EXC35721.1"/>
    <property type="molecule type" value="Genomic_DNA"/>
</dbReference>
<protein>
    <submittedName>
        <fullName evidence="10">Uncharacterized protein</fullName>
    </submittedName>
</protein>
<gene>
    <name evidence="10" type="ORF">L484_000204</name>
</gene>
<name>W9SL45_9ROSA</name>
<keyword evidence="11" id="KW-1185">Reference proteome</keyword>
<comment type="subcellular location">
    <subcellularLocation>
        <location evidence="1">Secreted</location>
        <location evidence="1">Extracellular space</location>
        <location evidence="1">Apoplast</location>
    </subcellularLocation>
</comment>
<dbReference type="GO" id="GO:2000280">
    <property type="term" value="P:regulation of root development"/>
    <property type="evidence" value="ECO:0007669"/>
    <property type="project" value="TreeGrafter"/>
</dbReference>